<accession>A0AC61RCC1</accession>
<evidence type="ECO:0000313" key="2">
    <source>
        <dbReference type="Proteomes" id="UP000308836"/>
    </source>
</evidence>
<reference evidence="1" key="1">
    <citation type="submission" date="2019-04" db="EMBL/GenBank/DDBJ databases">
        <title>Microbes associate with the intestines of laboratory mice.</title>
        <authorList>
            <person name="Navarre W."/>
            <person name="Wong E."/>
            <person name="Huang K."/>
            <person name="Tropini C."/>
            <person name="Ng K."/>
            <person name="Yu B."/>
        </authorList>
    </citation>
    <scope>NUCLEOTIDE SEQUENCE</scope>
    <source>
        <strain evidence="1">NM09_H32</strain>
    </source>
</reference>
<dbReference type="EMBL" id="SRYG01000001">
    <property type="protein sequence ID" value="TGY67251.1"/>
    <property type="molecule type" value="Genomic_DNA"/>
</dbReference>
<proteinExistence type="predicted"/>
<evidence type="ECO:0000313" key="1">
    <source>
        <dbReference type="EMBL" id="TGY67251.1"/>
    </source>
</evidence>
<keyword evidence="2" id="KW-1185">Reference proteome</keyword>
<gene>
    <name evidence="1" type="ORF">E5336_00280</name>
</gene>
<dbReference type="Proteomes" id="UP000308836">
    <property type="component" value="Unassembled WGS sequence"/>
</dbReference>
<protein>
    <submittedName>
        <fullName evidence="1">FadR family transcriptional regulator</fullName>
    </submittedName>
</protein>
<comment type="caution">
    <text evidence="1">The sequence shown here is derived from an EMBL/GenBank/DDBJ whole genome shotgun (WGS) entry which is preliminary data.</text>
</comment>
<name>A0AC61RCC1_9FIRM</name>
<organism evidence="1 2">
    <name type="scientific">Dubosiella muris</name>
    <dbReference type="NCBI Taxonomy" id="3038133"/>
    <lineage>
        <taxon>Bacteria</taxon>
        <taxon>Bacillati</taxon>
        <taxon>Bacillota</taxon>
        <taxon>Erysipelotrichia</taxon>
        <taxon>Erysipelotrichales</taxon>
        <taxon>Erysipelotrichaceae</taxon>
        <taxon>Dubosiella</taxon>
    </lineage>
</organism>
<sequence>MKEKKDDTRDPLYKEISLKIIDFMIEQHWQEGDKIPNEYELAQVFHVGRGTVRKAIAELVRIHILEIRRGKGTFVCENLHFHDEKIREAYHAMEYDRGLYLLQIRALIEPWAAKENKLSAPVRSAWLAYEKADGEQRMEQDIAFHEAILASTANPLLPQLNRYVSDSIKAIDDARPDEAFFRRVQKEHRQICEAIEEGDHDLAYALVLAHIEHDSEFLKEAKHAIL</sequence>